<evidence type="ECO:0000256" key="8">
    <source>
        <dbReference type="SAM" id="Phobius"/>
    </source>
</evidence>
<comment type="caution">
    <text evidence="9">The sequence shown here is derived from an EMBL/GenBank/DDBJ whole genome shotgun (WGS) entry which is preliminary data.</text>
</comment>
<feature type="transmembrane region" description="Helical" evidence="8">
    <location>
        <begin position="151"/>
        <end position="168"/>
    </location>
</feature>
<feature type="transmembrane region" description="Helical" evidence="8">
    <location>
        <begin position="307"/>
        <end position="336"/>
    </location>
</feature>
<feature type="transmembrane region" description="Helical" evidence="8">
    <location>
        <begin position="222"/>
        <end position="244"/>
    </location>
</feature>
<organism evidence="9 10">
    <name type="scientific">Aeoliella straminimaris</name>
    <dbReference type="NCBI Taxonomy" id="2954799"/>
    <lineage>
        <taxon>Bacteria</taxon>
        <taxon>Pseudomonadati</taxon>
        <taxon>Planctomycetota</taxon>
        <taxon>Planctomycetia</taxon>
        <taxon>Pirellulales</taxon>
        <taxon>Lacipirellulaceae</taxon>
        <taxon>Aeoliella</taxon>
    </lineage>
</organism>
<gene>
    <name evidence="9" type="ORF">NG895_11005</name>
</gene>
<dbReference type="RefSeq" id="WP_252852536.1">
    <property type="nucleotide sequence ID" value="NZ_JAMXLR010000036.1"/>
</dbReference>
<keyword evidence="3 8" id="KW-0812">Transmembrane</keyword>
<feature type="region of interest" description="Disordered" evidence="7">
    <location>
        <begin position="123"/>
        <end position="145"/>
    </location>
</feature>
<dbReference type="EMBL" id="JAMXLR010000036">
    <property type="protein sequence ID" value="MCO6044434.1"/>
    <property type="molecule type" value="Genomic_DNA"/>
</dbReference>
<accession>A0A9X2FDQ0</accession>
<sequence length="442" mass="45474">MSAWQGVKGVGRAIGPAIIVASIVLGPGSVLTSSKVGCQFGYSMLWVLATAVLLMMGMTALGAFLGATTTRTPCQYLADTLGRPAAVVIGVLVFLIVACFQAGNNAAVIASIDGLAPARASDAQPADASEDNAETSESTEESAPASHTTKLISLLVLNAIAIVTVLGVRRLYRPLELLMMGLVLMMLIGFGANLLLVRPSVVEVFQGLVPSLPEGGDSAPQALWPLLGLVATTFSVAAAFYQCYLVRDKGWSVAEARKGLGDSIVGIALLGIISATIMITSAAALHGNVAPEQLNSTAEIARQLEPLFGPFASILFSCGIFAAAFSGFLGNALLGGTVLSDGLGWGSSVNDVWAKRLTVLALVVGMAIACYSTLAGKNSVNFIVFAQALTVIGLPPLAALMVWLGLSGSKQQRPVPIVLLVVGAIGLCVTLVLAARTLINLL</sequence>
<keyword evidence="5 8" id="KW-1133">Transmembrane helix</keyword>
<feature type="transmembrane region" description="Helical" evidence="8">
    <location>
        <begin position="85"/>
        <end position="103"/>
    </location>
</feature>
<feature type="transmembrane region" description="Helical" evidence="8">
    <location>
        <begin position="418"/>
        <end position="439"/>
    </location>
</feature>
<dbReference type="GO" id="GO:0015293">
    <property type="term" value="F:symporter activity"/>
    <property type="evidence" value="ECO:0007669"/>
    <property type="project" value="UniProtKB-KW"/>
</dbReference>
<evidence type="ECO:0000256" key="5">
    <source>
        <dbReference type="ARBA" id="ARBA00022989"/>
    </source>
</evidence>
<dbReference type="InterPro" id="IPR001046">
    <property type="entry name" value="NRAMP_fam"/>
</dbReference>
<dbReference type="GO" id="GO:0034755">
    <property type="term" value="P:iron ion transmembrane transport"/>
    <property type="evidence" value="ECO:0007669"/>
    <property type="project" value="TreeGrafter"/>
</dbReference>
<evidence type="ECO:0000313" key="10">
    <source>
        <dbReference type="Proteomes" id="UP001155241"/>
    </source>
</evidence>
<feature type="transmembrane region" description="Helical" evidence="8">
    <location>
        <begin position="12"/>
        <end position="32"/>
    </location>
</feature>
<feature type="compositionally biased region" description="Acidic residues" evidence="7">
    <location>
        <begin position="128"/>
        <end position="140"/>
    </location>
</feature>
<keyword evidence="4" id="KW-0769">Symport</keyword>
<keyword evidence="10" id="KW-1185">Reference proteome</keyword>
<reference evidence="9" key="1">
    <citation type="submission" date="2022-06" db="EMBL/GenBank/DDBJ databases">
        <title>Aeoliella straminimaris, a novel planctomycete from sediments.</title>
        <authorList>
            <person name="Vitorino I.R."/>
            <person name="Lage O.M."/>
        </authorList>
    </citation>
    <scope>NUCLEOTIDE SEQUENCE</scope>
    <source>
        <strain evidence="9">ICT_H6.2</strain>
    </source>
</reference>
<dbReference type="PANTHER" id="PTHR11706">
    <property type="entry name" value="SOLUTE CARRIER PROTEIN FAMILY 11 MEMBER"/>
    <property type="match status" value="1"/>
</dbReference>
<name>A0A9X2FDQ0_9BACT</name>
<feature type="transmembrane region" description="Helical" evidence="8">
    <location>
        <begin position="357"/>
        <end position="376"/>
    </location>
</feature>
<evidence type="ECO:0000256" key="1">
    <source>
        <dbReference type="ARBA" id="ARBA00004141"/>
    </source>
</evidence>
<evidence type="ECO:0000313" key="9">
    <source>
        <dbReference type="EMBL" id="MCO6044434.1"/>
    </source>
</evidence>
<evidence type="ECO:0000256" key="6">
    <source>
        <dbReference type="ARBA" id="ARBA00023136"/>
    </source>
</evidence>
<feature type="transmembrane region" description="Helical" evidence="8">
    <location>
        <begin position="264"/>
        <end position="287"/>
    </location>
</feature>
<dbReference type="GO" id="GO:0005384">
    <property type="term" value="F:manganese ion transmembrane transporter activity"/>
    <property type="evidence" value="ECO:0007669"/>
    <property type="project" value="TreeGrafter"/>
</dbReference>
<dbReference type="GO" id="GO:0015086">
    <property type="term" value="F:cadmium ion transmembrane transporter activity"/>
    <property type="evidence" value="ECO:0007669"/>
    <property type="project" value="TreeGrafter"/>
</dbReference>
<evidence type="ECO:0000256" key="7">
    <source>
        <dbReference type="SAM" id="MobiDB-lite"/>
    </source>
</evidence>
<dbReference type="AlphaFoldDB" id="A0A9X2FDQ0"/>
<keyword evidence="2" id="KW-0813">Transport</keyword>
<proteinExistence type="predicted"/>
<feature type="transmembrane region" description="Helical" evidence="8">
    <location>
        <begin position="44"/>
        <end position="65"/>
    </location>
</feature>
<dbReference type="GO" id="GO:0005886">
    <property type="term" value="C:plasma membrane"/>
    <property type="evidence" value="ECO:0007669"/>
    <property type="project" value="TreeGrafter"/>
</dbReference>
<dbReference type="Pfam" id="PF01566">
    <property type="entry name" value="Nramp"/>
    <property type="match status" value="1"/>
</dbReference>
<evidence type="ECO:0000256" key="4">
    <source>
        <dbReference type="ARBA" id="ARBA00022847"/>
    </source>
</evidence>
<dbReference type="PANTHER" id="PTHR11706:SF33">
    <property type="entry name" value="NATURAL RESISTANCE-ASSOCIATED MACROPHAGE PROTEIN 2"/>
    <property type="match status" value="1"/>
</dbReference>
<evidence type="ECO:0000256" key="3">
    <source>
        <dbReference type="ARBA" id="ARBA00022692"/>
    </source>
</evidence>
<protein>
    <submittedName>
        <fullName evidence="9">Divalent metal cation transporter</fullName>
    </submittedName>
</protein>
<feature type="transmembrane region" description="Helical" evidence="8">
    <location>
        <begin position="175"/>
        <end position="196"/>
    </location>
</feature>
<evidence type="ECO:0000256" key="2">
    <source>
        <dbReference type="ARBA" id="ARBA00022448"/>
    </source>
</evidence>
<dbReference type="Proteomes" id="UP001155241">
    <property type="component" value="Unassembled WGS sequence"/>
</dbReference>
<feature type="transmembrane region" description="Helical" evidence="8">
    <location>
        <begin position="382"/>
        <end position="406"/>
    </location>
</feature>
<keyword evidence="6 8" id="KW-0472">Membrane</keyword>
<comment type="subcellular location">
    <subcellularLocation>
        <location evidence="1">Membrane</location>
        <topology evidence="1">Multi-pass membrane protein</topology>
    </subcellularLocation>
</comment>